<dbReference type="KEGG" id="vah:G7081_03090"/>
<evidence type="ECO:0000313" key="2">
    <source>
        <dbReference type="Proteomes" id="UP000500890"/>
    </source>
</evidence>
<dbReference type="GO" id="GO:0003700">
    <property type="term" value="F:DNA-binding transcription factor activity"/>
    <property type="evidence" value="ECO:0007669"/>
    <property type="project" value="InterPro"/>
</dbReference>
<dbReference type="EMBL" id="CP049886">
    <property type="protein sequence ID" value="QIL46125.1"/>
    <property type="molecule type" value="Genomic_DNA"/>
</dbReference>
<keyword evidence="2" id="KW-1185">Reference proteome</keyword>
<protein>
    <submittedName>
        <fullName evidence="1">Uncharacterized protein</fullName>
    </submittedName>
</protein>
<proteinExistence type="predicted"/>
<dbReference type="GO" id="GO:0006352">
    <property type="term" value="P:DNA-templated transcription initiation"/>
    <property type="evidence" value="ECO:0007669"/>
    <property type="project" value="InterPro"/>
</dbReference>
<dbReference type="InterPro" id="IPR013325">
    <property type="entry name" value="RNA_pol_sigma_r2"/>
</dbReference>
<accession>A0A6G8AMG7</accession>
<dbReference type="AlphaFoldDB" id="A0A6G8AMG7"/>
<reference evidence="1 2" key="1">
    <citation type="submission" date="2020-03" db="EMBL/GenBank/DDBJ databases">
        <title>Vagococcus sp. nov., isolated from beetles.</title>
        <authorList>
            <person name="Hyun D.-W."/>
            <person name="Bae J.-W."/>
        </authorList>
    </citation>
    <scope>NUCLEOTIDE SEQUENCE [LARGE SCALE GENOMIC DNA]</scope>
    <source>
        <strain evidence="1 2">HDW17A</strain>
    </source>
</reference>
<dbReference type="SUPFAM" id="SSF88946">
    <property type="entry name" value="Sigma2 domain of RNA polymerase sigma factors"/>
    <property type="match status" value="1"/>
</dbReference>
<dbReference type="Proteomes" id="UP000500890">
    <property type="component" value="Chromosome"/>
</dbReference>
<dbReference type="Gene3D" id="1.10.1740.10">
    <property type="match status" value="1"/>
</dbReference>
<sequence length="188" mass="22217">MNLDELIVASQSGSSEAFLTLRQKYQPVIYKMQKSYHLKDLEREDWLQEGDLVLYQSIKNYKKEKGLTLGCFFRMNFERHIFSLLRKQGALKRKAWVESLSFEQQFEKQGDFFLLSERELSYQFTTPIAAKEQIVEIVYRMSKFEKAVLYYYLLNKSESETATALDCSDAKVHNGMDRIKKKCKMIMP</sequence>
<organism evidence="1 2">
    <name type="scientific">Vagococcus coleopterorum</name>
    <dbReference type="NCBI Taxonomy" id="2714946"/>
    <lineage>
        <taxon>Bacteria</taxon>
        <taxon>Bacillati</taxon>
        <taxon>Bacillota</taxon>
        <taxon>Bacilli</taxon>
        <taxon>Lactobacillales</taxon>
        <taxon>Enterococcaceae</taxon>
        <taxon>Vagococcus</taxon>
    </lineage>
</organism>
<evidence type="ECO:0000313" key="1">
    <source>
        <dbReference type="EMBL" id="QIL46125.1"/>
    </source>
</evidence>
<name>A0A6G8AMG7_9ENTE</name>
<gene>
    <name evidence="1" type="ORF">G7081_03090</name>
</gene>
<dbReference type="RefSeq" id="WP_166007288.1">
    <property type="nucleotide sequence ID" value="NZ_CP049886.1"/>
</dbReference>